<feature type="signal peptide" evidence="6">
    <location>
        <begin position="1"/>
        <end position="25"/>
    </location>
</feature>
<dbReference type="NCBIfam" id="TIGR00787">
    <property type="entry name" value="dctP"/>
    <property type="match status" value="1"/>
</dbReference>
<keyword evidence="3" id="KW-0813">Transport</keyword>
<dbReference type="InterPro" id="IPR038404">
    <property type="entry name" value="TRAP_DctP_sf"/>
</dbReference>
<evidence type="ECO:0000256" key="1">
    <source>
        <dbReference type="ARBA" id="ARBA00004418"/>
    </source>
</evidence>
<evidence type="ECO:0000256" key="2">
    <source>
        <dbReference type="ARBA" id="ARBA00009023"/>
    </source>
</evidence>
<dbReference type="PANTHER" id="PTHR33376">
    <property type="match status" value="1"/>
</dbReference>
<dbReference type="CDD" id="cd13603">
    <property type="entry name" value="PBP2_TRAP_Siap_TeaA_like"/>
    <property type="match status" value="1"/>
</dbReference>
<dbReference type="NCBIfam" id="NF037995">
    <property type="entry name" value="TRAP_S1"/>
    <property type="match status" value="1"/>
</dbReference>
<gene>
    <name evidence="7" type="ORF">G5B40_05430</name>
</gene>
<evidence type="ECO:0000256" key="6">
    <source>
        <dbReference type="SAM" id="SignalP"/>
    </source>
</evidence>
<dbReference type="InterPro" id="IPR018389">
    <property type="entry name" value="DctP_fam"/>
</dbReference>
<dbReference type="KEGG" id="hdh:G5B40_05430"/>
<dbReference type="RefSeq" id="WP_165096011.1">
    <property type="nucleotide sequence ID" value="NZ_CP049056.1"/>
</dbReference>
<proteinExistence type="inferred from homology"/>
<evidence type="ECO:0000256" key="4">
    <source>
        <dbReference type="ARBA" id="ARBA00022729"/>
    </source>
</evidence>
<comment type="similarity">
    <text evidence="2">Belongs to the bacterial solute-binding protein 7 family.</text>
</comment>
<evidence type="ECO:0000256" key="3">
    <source>
        <dbReference type="ARBA" id="ARBA00022448"/>
    </source>
</evidence>
<evidence type="ECO:0000256" key="5">
    <source>
        <dbReference type="ARBA" id="ARBA00022764"/>
    </source>
</evidence>
<feature type="chain" id="PRO_5029608005" evidence="6">
    <location>
        <begin position="26"/>
        <end position="333"/>
    </location>
</feature>
<protein>
    <submittedName>
        <fullName evidence="7">TRAP transporter substrate-binding protein</fullName>
    </submittedName>
</protein>
<sequence>MNKMLSTLFGAGALTFAALSQPSAAADMTLRMGTFATASSPWGQAMRAFSEIVEEKTEGRIEISVYTDGQIGGMQQLLTGMQLGTIDMAYFDVTVASFLKGADSIKVAIVPYLFNSKADAAKVLNSDLFQDIYQEIAANTGVRIFAAYGDRSPRAIQTTKGPIVTPEDLKGMKMRVPGIDVYEHTFETLGTQITPLGMTEIYNALSRGIVDGQDNGFELAVPPKFHEVAKYWSATDHVYGVTGWFISDQVWGRLSPEDQAIFLDAAKEAGQVSTDATNELDANGLKLLQEAGVTYTVPDRDAFRAALADVYKEFEGKIWPEGLVEKIRAMQAD</sequence>
<keyword evidence="4 6" id="KW-0732">Signal</keyword>
<dbReference type="Gene3D" id="3.40.190.170">
    <property type="entry name" value="Bacterial extracellular solute-binding protein, family 7"/>
    <property type="match status" value="1"/>
</dbReference>
<dbReference type="GO" id="GO:0030288">
    <property type="term" value="C:outer membrane-bounded periplasmic space"/>
    <property type="evidence" value="ECO:0007669"/>
    <property type="project" value="InterPro"/>
</dbReference>
<comment type="subcellular location">
    <subcellularLocation>
        <location evidence="1">Periplasm</location>
    </subcellularLocation>
</comment>
<name>A0A7L5BT24_9RHOB</name>
<dbReference type="PIRSF" id="PIRSF006470">
    <property type="entry name" value="DctB"/>
    <property type="match status" value="1"/>
</dbReference>
<evidence type="ECO:0000313" key="7">
    <source>
        <dbReference type="EMBL" id="QIE54940.1"/>
    </source>
</evidence>
<keyword evidence="8" id="KW-1185">Reference proteome</keyword>
<keyword evidence="5" id="KW-0574">Periplasm</keyword>
<dbReference type="PANTHER" id="PTHR33376:SF7">
    <property type="entry name" value="C4-DICARBOXYLATE-BINDING PROTEIN DCTB"/>
    <property type="match status" value="1"/>
</dbReference>
<reference evidence="7 8" key="1">
    <citation type="submission" date="2020-02" db="EMBL/GenBank/DDBJ databases">
        <title>complete genome sequence of Rhodobacteraceae bacterium.</title>
        <authorList>
            <person name="Park J."/>
            <person name="Kim Y.-S."/>
            <person name="Kim K.-H."/>
        </authorList>
    </citation>
    <scope>NUCLEOTIDE SEQUENCE [LARGE SCALE GENOMIC DNA]</scope>
    <source>
        <strain evidence="7 8">RR4-56</strain>
    </source>
</reference>
<dbReference type="EMBL" id="CP049056">
    <property type="protein sequence ID" value="QIE54940.1"/>
    <property type="molecule type" value="Genomic_DNA"/>
</dbReference>
<dbReference type="Proteomes" id="UP000503336">
    <property type="component" value="Chromosome"/>
</dbReference>
<evidence type="ECO:0000313" key="8">
    <source>
        <dbReference type="Proteomes" id="UP000503336"/>
    </source>
</evidence>
<organism evidence="7 8">
    <name type="scientific">Pikeienuella piscinae</name>
    <dbReference type="NCBI Taxonomy" id="2748098"/>
    <lineage>
        <taxon>Bacteria</taxon>
        <taxon>Pseudomonadati</taxon>
        <taxon>Pseudomonadota</taxon>
        <taxon>Alphaproteobacteria</taxon>
        <taxon>Rhodobacterales</taxon>
        <taxon>Paracoccaceae</taxon>
        <taxon>Pikeienuella</taxon>
    </lineage>
</organism>
<dbReference type="AlphaFoldDB" id="A0A7L5BT24"/>
<dbReference type="Pfam" id="PF03480">
    <property type="entry name" value="DctP"/>
    <property type="match status" value="1"/>
</dbReference>
<accession>A0A7L5BT24</accession>
<dbReference type="GO" id="GO:0055085">
    <property type="term" value="P:transmembrane transport"/>
    <property type="evidence" value="ECO:0007669"/>
    <property type="project" value="InterPro"/>
</dbReference>
<dbReference type="InterPro" id="IPR004682">
    <property type="entry name" value="TRAP_DctP"/>
</dbReference>